<feature type="binding site" evidence="10">
    <location>
        <position position="156"/>
    </location>
    <ligand>
        <name>substrate</name>
    </ligand>
</feature>
<comment type="similarity">
    <text evidence="3 10 12">Belongs to the phosphoglycerate kinase family.</text>
</comment>
<evidence type="ECO:0000256" key="8">
    <source>
        <dbReference type="ARBA" id="ARBA00022777"/>
    </source>
</evidence>
<comment type="subunit">
    <text evidence="10">Monomer.</text>
</comment>
<dbReference type="GO" id="GO:0043531">
    <property type="term" value="F:ADP binding"/>
    <property type="evidence" value="ECO:0007669"/>
    <property type="project" value="TreeGrafter"/>
</dbReference>
<dbReference type="GO" id="GO:0005829">
    <property type="term" value="C:cytosol"/>
    <property type="evidence" value="ECO:0007669"/>
    <property type="project" value="TreeGrafter"/>
</dbReference>
<dbReference type="GO" id="GO:0006094">
    <property type="term" value="P:gluconeogenesis"/>
    <property type="evidence" value="ECO:0007669"/>
    <property type="project" value="TreeGrafter"/>
</dbReference>
<dbReference type="InterPro" id="IPR001576">
    <property type="entry name" value="Phosphoglycerate_kinase"/>
</dbReference>
<reference evidence="14" key="1">
    <citation type="submission" date="2017-09" db="EMBL/GenBank/DDBJ databases">
        <title>Depth-based differentiation of microbial function through sediment-hosted aquifers and enrichment of novel symbionts in the deep terrestrial subsurface.</title>
        <authorList>
            <person name="Probst A.J."/>
            <person name="Ladd B."/>
            <person name="Jarett J.K."/>
            <person name="Geller-Mcgrath D.E."/>
            <person name="Sieber C.M.K."/>
            <person name="Emerson J.B."/>
            <person name="Anantharaman K."/>
            <person name="Thomas B.C."/>
            <person name="Malmstrom R."/>
            <person name="Stieglmeier M."/>
            <person name="Klingl A."/>
            <person name="Woyke T."/>
            <person name="Ryan C.M."/>
            <person name="Banfield J.F."/>
        </authorList>
    </citation>
    <scope>NUCLEOTIDE SEQUENCE [LARGE SCALE GENOMIC DNA]</scope>
</reference>
<evidence type="ECO:0000256" key="5">
    <source>
        <dbReference type="ARBA" id="ARBA00016471"/>
    </source>
</evidence>
<evidence type="ECO:0000256" key="11">
    <source>
        <dbReference type="PIRSR" id="PIRSR000724-2"/>
    </source>
</evidence>
<keyword evidence="8 10" id="KW-0418">Kinase</keyword>
<organism evidence="13 14">
    <name type="scientific">bacterium (Candidatus Gribaldobacteria) CG08_land_8_20_14_0_20_39_15</name>
    <dbReference type="NCBI Taxonomy" id="2014273"/>
    <lineage>
        <taxon>Bacteria</taxon>
        <taxon>Candidatus Gribaldobacteria</taxon>
    </lineage>
</organism>
<feature type="binding site" evidence="10 11">
    <location>
        <position position="368"/>
    </location>
    <ligand>
        <name>ATP</name>
        <dbReference type="ChEBI" id="CHEBI:30616"/>
    </ligand>
</feature>
<comment type="pathway">
    <text evidence="2 10">Carbohydrate degradation; glycolysis; pyruvate from D-glyceraldehyde 3-phosphate: step 2/5.</text>
</comment>
<dbReference type="FunFam" id="3.40.50.1260:FF:000006">
    <property type="entry name" value="Phosphoglycerate kinase"/>
    <property type="match status" value="1"/>
</dbReference>
<feature type="binding site" evidence="10">
    <location>
        <position position="41"/>
    </location>
    <ligand>
        <name>substrate</name>
    </ligand>
</feature>
<evidence type="ECO:0000313" key="13">
    <source>
        <dbReference type="EMBL" id="PIU14449.1"/>
    </source>
</evidence>
<protein>
    <recommendedName>
        <fullName evidence="5 10">Phosphoglycerate kinase</fullName>
        <ecNumber evidence="4 10">2.7.2.3</ecNumber>
    </recommendedName>
</protein>
<dbReference type="GO" id="GO:0005524">
    <property type="term" value="F:ATP binding"/>
    <property type="evidence" value="ECO:0007669"/>
    <property type="project" value="UniProtKB-KW"/>
</dbReference>
<keyword evidence="10" id="KW-0324">Glycolysis</keyword>
<evidence type="ECO:0000256" key="9">
    <source>
        <dbReference type="ARBA" id="ARBA00022840"/>
    </source>
</evidence>
<dbReference type="GO" id="GO:0006096">
    <property type="term" value="P:glycolytic process"/>
    <property type="evidence" value="ECO:0007669"/>
    <property type="project" value="UniProtKB-UniRule"/>
</dbReference>
<comment type="caution">
    <text evidence="10">Lacks conserved residue(s) required for the propagation of feature annotation.</text>
</comment>
<keyword evidence="6 10" id="KW-0808">Transferase</keyword>
<comment type="caution">
    <text evidence="13">The sequence shown here is derived from an EMBL/GenBank/DDBJ whole genome shotgun (WGS) entry which is preliminary data.</text>
</comment>
<dbReference type="UniPathway" id="UPA00109">
    <property type="reaction ID" value="UER00185"/>
</dbReference>
<evidence type="ECO:0000313" key="14">
    <source>
        <dbReference type="Proteomes" id="UP000229784"/>
    </source>
</evidence>
<comment type="catalytic activity">
    <reaction evidence="1 10 12">
        <text>(2R)-3-phosphoglycerate + ATP = (2R)-3-phospho-glyceroyl phosphate + ADP</text>
        <dbReference type="Rhea" id="RHEA:14801"/>
        <dbReference type="ChEBI" id="CHEBI:30616"/>
        <dbReference type="ChEBI" id="CHEBI:57604"/>
        <dbReference type="ChEBI" id="CHEBI:58272"/>
        <dbReference type="ChEBI" id="CHEBI:456216"/>
        <dbReference type="EC" id="2.7.2.3"/>
    </reaction>
</comment>
<evidence type="ECO:0000256" key="3">
    <source>
        <dbReference type="ARBA" id="ARBA00008982"/>
    </source>
</evidence>
<gene>
    <name evidence="10 13" type="primary">pgk</name>
    <name evidence="13" type="ORF">COT20_02700</name>
</gene>
<dbReference type="SUPFAM" id="SSF53748">
    <property type="entry name" value="Phosphoglycerate kinase"/>
    <property type="match status" value="1"/>
</dbReference>
<comment type="subcellular location">
    <subcellularLocation>
        <location evidence="10">Cytoplasm</location>
    </subcellularLocation>
</comment>
<dbReference type="Pfam" id="PF00162">
    <property type="entry name" value="PGK"/>
    <property type="match status" value="1"/>
</dbReference>
<evidence type="ECO:0000256" key="12">
    <source>
        <dbReference type="RuleBase" id="RU000532"/>
    </source>
</evidence>
<dbReference type="PANTHER" id="PTHR11406:SF23">
    <property type="entry name" value="PHOSPHOGLYCERATE KINASE 1, CHLOROPLASTIC-RELATED"/>
    <property type="match status" value="1"/>
</dbReference>
<dbReference type="PIRSF" id="PIRSF000724">
    <property type="entry name" value="Pgk"/>
    <property type="match status" value="1"/>
</dbReference>
<dbReference type="GO" id="GO:0004618">
    <property type="term" value="F:phosphoglycerate kinase activity"/>
    <property type="evidence" value="ECO:0007669"/>
    <property type="project" value="UniProtKB-UniRule"/>
</dbReference>
<dbReference type="Proteomes" id="UP000229784">
    <property type="component" value="Unassembled WGS sequence"/>
</dbReference>
<dbReference type="PANTHER" id="PTHR11406">
    <property type="entry name" value="PHOSPHOGLYCERATE KINASE"/>
    <property type="match status" value="1"/>
</dbReference>
<keyword evidence="9 10" id="KW-0067">ATP-binding</keyword>
<proteinExistence type="inferred from homology"/>
<dbReference type="PRINTS" id="PR00477">
    <property type="entry name" value="PHGLYCKINASE"/>
</dbReference>
<evidence type="ECO:0000256" key="4">
    <source>
        <dbReference type="ARBA" id="ARBA00013061"/>
    </source>
</evidence>
<dbReference type="Gene3D" id="3.40.50.1260">
    <property type="entry name" value="Phosphoglycerate kinase, N-terminal domain"/>
    <property type="match status" value="2"/>
</dbReference>
<keyword evidence="10" id="KW-0963">Cytoplasm</keyword>
<name>A0A2M6XTX0_9BACT</name>
<keyword evidence="7 10" id="KW-0547">Nucleotide-binding</keyword>
<dbReference type="InterPro" id="IPR036043">
    <property type="entry name" value="Phosphoglycerate_kinase_sf"/>
</dbReference>
<dbReference type="AlphaFoldDB" id="A0A2M6XTX0"/>
<dbReference type="EC" id="2.7.2.3" evidence="4 10"/>
<dbReference type="EMBL" id="PEXQ01000066">
    <property type="protein sequence ID" value="PIU14449.1"/>
    <property type="molecule type" value="Genomic_DNA"/>
</dbReference>
<evidence type="ECO:0000256" key="6">
    <source>
        <dbReference type="ARBA" id="ARBA00022679"/>
    </source>
</evidence>
<evidence type="ECO:0000256" key="1">
    <source>
        <dbReference type="ARBA" id="ARBA00000642"/>
    </source>
</evidence>
<sequence length="437" mass="48210">MIHLKTLQNIDIKNRRVLLRVAFDVPLKEENGRWQVSDTRRIRETLPTIEYLLKQNCCLVLMSWLQRPQGQRLAKFMMNPVAEKLAELIGRPVKKLNDCVGPEVRENVSAMKPGDIVMLENTRFHPEEEKADPEFAKELAENGDFIVFDAFAQAHRVHASTTGILEQKPCAAGFLFQKEMTVLSQLVKGPMDPFVIVLGGAKISDKVEMLTNLLHKASIILIGGGVANTFLKAKGFEVGASLTKSTYVDIAKAKEKDFVKLAAGLLEQVQGKPVCSELTCNVCKESFNGFTVELSKIQLPVDVLVAPEKGTEERDVENLKIVRVNNNKTLCQETEAIFDIGPRTIKVFSEILSQARTIFWNGPMGMFEDFDFSKGTEEIAKAIAQSNGFSVIGGGDTEGVVQRFKLEGKFGHVSTGGGASLAALAGVELPVLKYLKK</sequence>
<evidence type="ECO:0000256" key="10">
    <source>
        <dbReference type="HAMAP-Rule" id="MF_00145"/>
    </source>
</evidence>
<dbReference type="HAMAP" id="MF_00145">
    <property type="entry name" value="Phosphoglyc_kinase"/>
    <property type="match status" value="1"/>
</dbReference>
<feature type="binding site" evidence="10">
    <location>
        <position position="123"/>
    </location>
    <ligand>
        <name>substrate</name>
    </ligand>
</feature>
<accession>A0A2M6XTX0</accession>
<feature type="binding site" evidence="10 11">
    <location>
        <begin position="394"/>
        <end position="397"/>
    </location>
    <ligand>
        <name>ATP</name>
        <dbReference type="ChEBI" id="CHEBI:30616"/>
    </ligand>
</feature>
<feature type="binding site" evidence="10 11">
    <location>
        <position position="206"/>
    </location>
    <ligand>
        <name>ATP</name>
        <dbReference type="ChEBI" id="CHEBI:30616"/>
    </ligand>
</feature>
<dbReference type="InterPro" id="IPR015824">
    <property type="entry name" value="Phosphoglycerate_kinase_N"/>
</dbReference>
<evidence type="ECO:0000256" key="7">
    <source>
        <dbReference type="ARBA" id="ARBA00022741"/>
    </source>
</evidence>
<evidence type="ECO:0000256" key="2">
    <source>
        <dbReference type="ARBA" id="ARBA00004838"/>
    </source>
</evidence>